<dbReference type="Pfam" id="PF07992">
    <property type="entry name" value="Pyr_redox_2"/>
    <property type="match status" value="1"/>
</dbReference>
<dbReference type="PRINTS" id="PR00469">
    <property type="entry name" value="PNDRDTASEII"/>
</dbReference>
<evidence type="ECO:0000259" key="4">
    <source>
        <dbReference type="Pfam" id="PF07992"/>
    </source>
</evidence>
<dbReference type="AlphaFoldDB" id="A0A438AEX5"/>
<dbReference type="InterPro" id="IPR050097">
    <property type="entry name" value="Ferredoxin-NADP_redctase_2"/>
</dbReference>
<keyword evidence="6" id="KW-1185">Reference proteome</keyword>
<evidence type="ECO:0000256" key="2">
    <source>
        <dbReference type="ARBA" id="ARBA00022630"/>
    </source>
</evidence>
<dbReference type="PANTHER" id="PTHR48105">
    <property type="entry name" value="THIOREDOXIN REDUCTASE 1-RELATED-RELATED"/>
    <property type="match status" value="1"/>
</dbReference>
<accession>A0A438AEX5</accession>
<feature type="domain" description="FAD/NAD(P)-binding" evidence="4">
    <location>
        <begin position="3"/>
        <end position="143"/>
    </location>
</feature>
<organism evidence="5 6">
    <name type="scientific">Mesobaculum littorinae</name>
    <dbReference type="NCBI Taxonomy" id="2486419"/>
    <lineage>
        <taxon>Bacteria</taxon>
        <taxon>Pseudomonadati</taxon>
        <taxon>Pseudomonadota</taxon>
        <taxon>Alphaproteobacteria</taxon>
        <taxon>Rhodobacterales</taxon>
        <taxon>Roseobacteraceae</taxon>
        <taxon>Mesobaculum</taxon>
    </lineage>
</organism>
<name>A0A438AEX5_9RHOB</name>
<gene>
    <name evidence="5" type="ORF">EKE94_14445</name>
</gene>
<proteinExistence type="predicted"/>
<comment type="caution">
    <text evidence="5">The sequence shown here is derived from an EMBL/GenBank/DDBJ whole genome shotgun (WGS) entry which is preliminary data.</text>
</comment>
<dbReference type="GO" id="GO:0016491">
    <property type="term" value="F:oxidoreductase activity"/>
    <property type="evidence" value="ECO:0007669"/>
    <property type="project" value="UniProtKB-KW"/>
</dbReference>
<evidence type="ECO:0000313" key="6">
    <source>
        <dbReference type="Proteomes" id="UP000285908"/>
    </source>
</evidence>
<reference evidence="5 6" key="1">
    <citation type="submission" date="2018-11" db="EMBL/GenBank/DDBJ databases">
        <title>Mesobaculum littorinae gen. nov., sp. nov., isolated from Littorina scabra that represents a novel genus of the order Rhodobacteraceae.</title>
        <authorList>
            <person name="Li F."/>
        </authorList>
    </citation>
    <scope>NUCLEOTIDE SEQUENCE [LARGE SCALE GENOMIC DNA]</scope>
    <source>
        <strain evidence="5 6">M0103</strain>
    </source>
</reference>
<evidence type="ECO:0000256" key="1">
    <source>
        <dbReference type="ARBA" id="ARBA00018719"/>
    </source>
</evidence>
<dbReference type="PRINTS" id="PR00368">
    <property type="entry name" value="FADPNR"/>
</dbReference>
<keyword evidence="3" id="KW-0560">Oxidoreductase</keyword>
<dbReference type="InterPro" id="IPR023753">
    <property type="entry name" value="FAD/NAD-binding_dom"/>
</dbReference>
<evidence type="ECO:0000256" key="3">
    <source>
        <dbReference type="ARBA" id="ARBA00023002"/>
    </source>
</evidence>
<dbReference type="EMBL" id="RQXX01000005">
    <property type="protein sequence ID" value="RVV97217.1"/>
    <property type="molecule type" value="Genomic_DNA"/>
</dbReference>
<evidence type="ECO:0000313" key="5">
    <source>
        <dbReference type="EMBL" id="RVV97217.1"/>
    </source>
</evidence>
<dbReference type="OrthoDB" id="9786503at2"/>
<dbReference type="InterPro" id="IPR036188">
    <property type="entry name" value="FAD/NAD-bd_sf"/>
</dbReference>
<dbReference type="Gene3D" id="3.50.50.60">
    <property type="entry name" value="FAD/NAD(P)-binding domain"/>
    <property type="match status" value="2"/>
</dbReference>
<protein>
    <recommendedName>
        <fullName evidence="1">Thioredoxin reductase</fullName>
    </recommendedName>
</protein>
<dbReference type="RefSeq" id="WP_127907343.1">
    <property type="nucleotide sequence ID" value="NZ_RQXX01000005.1"/>
</dbReference>
<sequence>MEFDVIIIGGSFAGLSAAMQLARARRAVLVLDHGAPRNRFAATSHGFPGQDGRRPADIAAALRQELAAYPTVMVREAHAESARRAPQGFRVTLDTGTDIAARRLILAHGVRDTLPDLPGLEERWGASVLHCPYCHGYEVNQQPIGALARNDMAIHQAMLLPDWGPTTLFTQGIVTPTPEQRQALAARGAHIEEVPVTGLVGPAPRIQAVALADGRRIPLAALFVAPQTELSSNIGPVLGCATQEGPTGAYLAVDGQQATTVPGVFAAGDLATPMANATLSAAAGVMAGVAAHRSLIFDPALADAA</sequence>
<dbReference type="Proteomes" id="UP000285908">
    <property type="component" value="Unassembled WGS sequence"/>
</dbReference>
<dbReference type="SUPFAM" id="SSF51905">
    <property type="entry name" value="FAD/NAD(P)-binding domain"/>
    <property type="match status" value="1"/>
</dbReference>
<keyword evidence="2" id="KW-0285">Flavoprotein</keyword>